<reference evidence="1" key="1">
    <citation type="journal article" date="2015" name="Nature">
        <title>Complex archaea that bridge the gap between prokaryotes and eukaryotes.</title>
        <authorList>
            <person name="Spang A."/>
            <person name="Saw J.H."/>
            <person name="Jorgensen S.L."/>
            <person name="Zaremba-Niedzwiedzka K."/>
            <person name="Martijn J."/>
            <person name="Lind A.E."/>
            <person name="van Eijk R."/>
            <person name="Schleper C."/>
            <person name="Guy L."/>
            <person name="Ettema T.J."/>
        </authorList>
    </citation>
    <scope>NUCLEOTIDE SEQUENCE</scope>
</reference>
<proteinExistence type="predicted"/>
<accession>A0A0F8W775</accession>
<name>A0A0F8W775_9ZZZZ</name>
<gene>
    <name evidence="1" type="ORF">LCGC14_3102800</name>
</gene>
<sequence>MDDREKATVLAALRHWQWTRSTIDQASERYGYLLNILTDGGEHDSLNNEEIDELCERINVDDKPGDIKVYAEALIGASENMLDRGVLSEKGTDATREIIKRLQRVLPS</sequence>
<dbReference type="AlphaFoldDB" id="A0A0F8W775"/>
<organism evidence="1">
    <name type="scientific">marine sediment metagenome</name>
    <dbReference type="NCBI Taxonomy" id="412755"/>
    <lineage>
        <taxon>unclassified sequences</taxon>
        <taxon>metagenomes</taxon>
        <taxon>ecological metagenomes</taxon>
    </lineage>
</organism>
<evidence type="ECO:0000313" key="1">
    <source>
        <dbReference type="EMBL" id="KKK52647.1"/>
    </source>
</evidence>
<dbReference type="EMBL" id="LAZR01066915">
    <property type="protein sequence ID" value="KKK52647.1"/>
    <property type="molecule type" value="Genomic_DNA"/>
</dbReference>
<comment type="caution">
    <text evidence="1">The sequence shown here is derived from an EMBL/GenBank/DDBJ whole genome shotgun (WGS) entry which is preliminary data.</text>
</comment>
<protein>
    <submittedName>
        <fullName evidence="1">Uncharacterized protein</fullName>
    </submittedName>
</protein>